<dbReference type="InterPro" id="IPR051681">
    <property type="entry name" value="Ser/Thr_Kinases-Pseudokinases"/>
</dbReference>
<dbReference type="InterPro" id="IPR011009">
    <property type="entry name" value="Kinase-like_dom_sf"/>
</dbReference>
<dbReference type="InterPro" id="IPR008266">
    <property type="entry name" value="Tyr_kinase_AS"/>
</dbReference>
<sequence length="724" mass="79922">MNDTIHVIHLDYNEIASVPRTTFLALYQHNRTTVTLEMNPGIGTTPDVRERSVCPSGSVFEMVNYTIDASGAAAATDGNASRVLFGCIQCGIGSFHDNVTNTCKACHDVSSRAYTSVDGATSCQYCPYSSDLHMNREKCNAFACNSYCWVTIVLGIFFPLFIMGGRCMLVASARLTKSTSTWRAAADDDDEMDDWIIEELVRHVQTTHGRDDDGDGNGAPPKLFDLPADTQATVLETLRDYFLRRRARRRATATSSADLNADPSATGSRPRADRDRDRERERDASVDAVAADVAKPHNEPDARWDQMDWDAFNMSRILSRNYHGEVFLGDADGTSVVVKRMMTLRFDVRELSDVLREVDLQLSLQHPRLVRWLGTFWHDADYFCAICEYVPAGDLHALLELETTTALTRHPPATSSGRVVLLKEEVSSDATTAQPDVAELRRPSMKVQLMLDVLHALAYLHGQGVCHRDLRSRNVLISAEFRAKLTDLRRTTNAKYLSTSIHLLAVGGARDDSASRSGRASRRSVDVGPLRVPLIAPEIVAKPDEFRPSADIYSCGILMAEMWCHRLLAFSSTAPISGATGSVRDATASQLTFSLSSTSLLPLQLQLTDPFRRDDERTRRFISSLRAAALEDEDDENPTNSQVSALGTTTAPRDAETASMVLKKVFEIMDECLQRDPQKRPTAEMLIARFEQLLAAVTTTATAAAMAPVVAARPELGRGEITHI</sequence>
<keyword evidence="5" id="KW-1185">Reference proteome</keyword>
<gene>
    <name evidence="4" type="ORF">P43SY_007816</name>
</gene>
<proteinExistence type="predicted"/>
<dbReference type="GO" id="GO:0005524">
    <property type="term" value="F:ATP binding"/>
    <property type="evidence" value="ECO:0007669"/>
    <property type="project" value="InterPro"/>
</dbReference>
<dbReference type="InterPro" id="IPR000719">
    <property type="entry name" value="Prot_kinase_dom"/>
</dbReference>
<comment type="caution">
    <text evidence="4">The sequence shown here is derived from an EMBL/GenBank/DDBJ whole genome shotgun (WGS) entry which is preliminary data.</text>
</comment>
<evidence type="ECO:0000313" key="5">
    <source>
        <dbReference type="Proteomes" id="UP001209570"/>
    </source>
</evidence>
<dbReference type="SMART" id="SM00219">
    <property type="entry name" value="TyrKc"/>
    <property type="match status" value="1"/>
</dbReference>
<dbReference type="InterPro" id="IPR020635">
    <property type="entry name" value="Tyr_kinase_cat_dom"/>
</dbReference>
<dbReference type="EMBL" id="JAKCXM010000325">
    <property type="protein sequence ID" value="KAJ0395781.1"/>
    <property type="molecule type" value="Genomic_DNA"/>
</dbReference>
<keyword evidence="2" id="KW-0472">Membrane</keyword>
<dbReference type="PROSITE" id="PS50011">
    <property type="entry name" value="PROTEIN_KINASE_DOM"/>
    <property type="match status" value="1"/>
</dbReference>
<dbReference type="Gene3D" id="1.10.510.10">
    <property type="entry name" value="Transferase(Phosphotransferase) domain 1"/>
    <property type="match status" value="1"/>
</dbReference>
<dbReference type="Gene3D" id="3.30.200.20">
    <property type="entry name" value="Phosphorylase Kinase, domain 1"/>
    <property type="match status" value="1"/>
</dbReference>
<dbReference type="AlphaFoldDB" id="A0AAD5LBW8"/>
<dbReference type="GO" id="GO:0004674">
    <property type="term" value="F:protein serine/threonine kinase activity"/>
    <property type="evidence" value="ECO:0007669"/>
    <property type="project" value="TreeGrafter"/>
</dbReference>
<feature type="transmembrane region" description="Helical" evidence="2">
    <location>
        <begin position="149"/>
        <end position="169"/>
    </location>
</feature>
<evidence type="ECO:0000313" key="4">
    <source>
        <dbReference type="EMBL" id="KAJ0395781.1"/>
    </source>
</evidence>
<dbReference type="PANTHER" id="PTHR44329">
    <property type="entry name" value="SERINE/THREONINE-PROTEIN KINASE TNNI3K-RELATED"/>
    <property type="match status" value="1"/>
</dbReference>
<organism evidence="4 5">
    <name type="scientific">Pythium insidiosum</name>
    <name type="common">Pythiosis disease agent</name>
    <dbReference type="NCBI Taxonomy" id="114742"/>
    <lineage>
        <taxon>Eukaryota</taxon>
        <taxon>Sar</taxon>
        <taxon>Stramenopiles</taxon>
        <taxon>Oomycota</taxon>
        <taxon>Peronosporomycetes</taxon>
        <taxon>Pythiales</taxon>
        <taxon>Pythiaceae</taxon>
        <taxon>Pythium</taxon>
    </lineage>
</organism>
<keyword evidence="2" id="KW-1133">Transmembrane helix</keyword>
<protein>
    <recommendedName>
        <fullName evidence="3">Protein kinase domain-containing protein</fullName>
    </recommendedName>
</protein>
<dbReference type="Pfam" id="PF00069">
    <property type="entry name" value="Pkinase"/>
    <property type="match status" value="1"/>
</dbReference>
<reference evidence="4" key="1">
    <citation type="submission" date="2021-12" db="EMBL/GenBank/DDBJ databases">
        <title>Prjna785345.</title>
        <authorList>
            <person name="Rujirawat T."/>
            <person name="Krajaejun T."/>
        </authorList>
    </citation>
    <scope>NUCLEOTIDE SEQUENCE</scope>
    <source>
        <strain evidence="4">Pi057C3</strain>
    </source>
</reference>
<accession>A0AAD5LBW8</accession>
<dbReference type="Proteomes" id="UP001209570">
    <property type="component" value="Unassembled WGS sequence"/>
</dbReference>
<dbReference type="SUPFAM" id="SSF56112">
    <property type="entry name" value="Protein kinase-like (PK-like)"/>
    <property type="match status" value="1"/>
</dbReference>
<feature type="region of interest" description="Disordered" evidence="1">
    <location>
        <begin position="206"/>
        <end position="226"/>
    </location>
</feature>
<keyword evidence="2" id="KW-0812">Transmembrane</keyword>
<feature type="domain" description="Protein kinase" evidence="3">
    <location>
        <begin position="312"/>
        <end position="694"/>
    </location>
</feature>
<feature type="region of interest" description="Disordered" evidence="1">
    <location>
        <begin position="630"/>
        <end position="652"/>
    </location>
</feature>
<dbReference type="GO" id="GO:0004713">
    <property type="term" value="F:protein tyrosine kinase activity"/>
    <property type="evidence" value="ECO:0007669"/>
    <property type="project" value="InterPro"/>
</dbReference>
<evidence type="ECO:0000256" key="2">
    <source>
        <dbReference type="SAM" id="Phobius"/>
    </source>
</evidence>
<dbReference type="PROSITE" id="PS00109">
    <property type="entry name" value="PROTEIN_KINASE_TYR"/>
    <property type="match status" value="1"/>
</dbReference>
<evidence type="ECO:0000259" key="3">
    <source>
        <dbReference type="PROSITE" id="PS50011"/>
    </source>
</evidence>
<name>A0AAD5LBW8_PYTIN</name>
<feature type="compositionally biased region" description="Polar residues" evidence="1">
    <location>
        <begin position="638"/>
        <end position="651"/>
    </location>
</feature>
<dbReference type="PANTHER" id="PTHR44329:SF214">
    <property type="entry name" value="PROTEIN KINASE DOMAIN-CONTAINING PROTEIN"/>
    <property type="match status" value="1"/>
</dbReference>
<evidence type="ECO:0000256" key="1">
    <source>
        <dbReference type="SAM" id="MobiDB-lite"/>
    </source>
</evidence>
<feature type="compositionally biased region" description="Basic and acidic residues" evidence="1">
    <location>
        <begin position="270"/>
        <end position="285"/>
    </location>
</feature>
<feature type="region of interest" description="Disordered" evidence="1">
    <location>
        <begin position="253"/>
        <end position="287"/>
    </location>
</feature>